<sequence>MEIWKMDQDNITLETEGMESAEDSFLPLLQDDEHEHADDYAEDAQDYDDELSADDSEEDGAEENEEEEELFTVKINGVEKQVTKSELLAGYQKTASSTERFTQAAQLQAQAKEAMQQAMAEREQAINVLQQYETRLEAFIAQAPDPSLIDTNPGEYLRQQAAYQNLQQQYQQAQQQRMQLMQAQEQDMYQQQAAVLEEESQKLVTEIPAWKDEKTATKEKNEIKDYLKGLGYTEDALARVQDHREVLLVRKAMLYDRLTEQGRTGKAKAQNKPPRVERPGARRANQKGAKAYDSLKRTGSVNAAAAVFAGMIQDD</sequence>
<dbReference type="Proteomes" id="UP000250242">
    <property type="component" value="Unassembled WGS sequence"/>
</dbReference>
<reference evidence="3 4" key="1">
    <citation type="submission" date="2018-06" db="EMBL/GenBank/DDBJ databases">
        <authorList>
            <consortium name="Pathogen Informatics"/>
            <person name="Doyle S."/>
        </authorList>
    </citation>
    <scope>NUCLEOTIDE SEQUENCE [LARGE SCALE GENOMIC DNA]</scope>
    <source>
        <strain evidence="3 4">NCTC11009</strain>
    </source>
</reference>
<evidence type="ECO:0000313" key="3">
    <source>
        <dbReference type="EMBL" id="SPY08166.1"/>
    </source>
</evidence>
<gene>
    <name evidence="3" type="ORF">NCTC11009_01388</name>
</gene>
<protein>
    <recommendedName>
        <fullName evidence="5">Scaffolding protein</fullName>
    </recommendedName>
</protein>
<evidence type="ECO:0000256" key="1">
    <source>
        <dbReference type="SAM" id="Coils"/>
    </source>
</evidence>
<keyword evidence="1" id="KW-0175">Coiled coil</keyword>
<accession>A0A2X1ULX4</accession>
<organism evidence="3 4">
    <name type="scientific">Oligella urethralis</name>
    <dbReference type="NCBI Taxonomy" id="90245"/>
    <lineage>
        <taxon>Bacteria</taxon>
        <taxon>Pseudomonadati</taxon>
        <taxon>Pseudomonadota</taxon>
        <taxon>Betaproteobacteria</taxon>
        <taxon>Burkholderiales</taxon>
        <taxon>Alcaligenaceae</taxon>
        <taxon>Oligella</taxon>
    </lineage>
</organism>
<dbReference type="EMBL" id="UATH01000001">
    <property type="protein sequence ID" value="SPY08166.1"/>
    <property type="molecule type" value="Genomic_DNA"/>
</dbReference>
<feature type="region of interest" description="Disordered" evidence="2">
    <location>
        <begin position="1"/>
        <end position="70"/>
    </location>
</feature>
<name>A0A2X1ULX4_9BURK</name>
<proteinExistence type="predicted"/>
<evidence type="ECO:0008006" key="5">
    <source>
        <dbReference type="Google" id="ProtNLM"/>
    </source>
</evidence>
<dbReference type="AlphaFoldDB" id="A0A2X1ULX4"/>
<feature type="region of interest" description="Disordered" evidence="2">
    <location>
        <begin position="260"/>
        <end position="293"/>
    </location>
</feature>
<evidence type="ECO:0000313" key="4">
    <source>
        <dbReference type="Proteomes" id="UP000250242"/>
    </source>
</evidence>
<feature type="compositionally biased region" description="Acidic residues" evidence="2">
    <location>
        <begin position="40"/>
        <end position="70"/>
    </location>
</feature>
<evidence type="ECO:0000256" key="2">
    <source>
        <dbReference type="SAM" id="MobiDB-lite"/>
    </source>
</evidence>
<feature type="coiled-coil region" evidence="1">
    <location>
        <begin position="104"/>
        <end position="206"/>
    </location>
</feature>